<sequence length="126" mass="13842">MNGSLILHVCFAMACMISCIMARNAVYFPGAVRGIYGYSYSGTANYNEYARQYKKPVVLAGGYRGGALRVSGGYRGGPLLAGGYRDLSPVDYYDDLVATHDYYGGGLYGRGYRSRGSGYPYSYNYY</sequence>
<evidence type="ECO:0000256" key="1">
    <source>
        <dbReference type="SAM" id="SignalP"/>
    </source>
</evidence>
<organism evidence="2 3">
    <name type="scientific">Varroa destructor</name>
    <name type="common">Honeybee mite</name>
    <dbReference type="NCBI Taxonomy" id="109461"/>
    <lineage>
        <taxon>Eukaryota</taxon>
        <taxon>Metazoa</taxon>
        <taxon>Ecdysozoa</taxon>
        <taxon>Arthropoda</taxon>
        <taxon>Chelicerata</taxon>
        <taxon>Arachnida</taxon>
        <taxon>Acari</taxon>
        <taxon>Parasitiformes</taxon>
        <taxon>Mesostigmata</taxon>
        <taxon>Gamasina</taxon>
        <taxon>Dermanyssoidea</taxon>
        <taxon>Varroidae</taxon>
        <taxon>Varroa</taxon>
    </lineage>
</organism>
<dbReference type="EnsemblMetazoa" id="XM_022809177">
    <property type="protein sequence ID" value="XP_022664912"/>
    <property type="gene ID" value="LOC111251969"/>
</dbReference>
<accession>A0A7M7KCN3</accession>
<dbReference type="AlphaFoldDB" id="A0A7M7KCN3"/>
<dbReference type="RefSeq" id="XP_022664912.1">
    <property type="nucleotide sequence ID" value="XM_022809177.1"/>
</dbReference>
<name>A0A7M7KCN3_VARDE</name>
<evidence type="ECO:0000313" key="3">
    <source>
        <dbReference type="Proteomes" id="UP000594260"/>
    </source>
</evidence>
<protein>
    <submittedName>
        <fullName evidence="2">Uncharacterized protein</fullName>
    </submittedName>
</protein>
<dbReference type="InParanoid" id="A0A7M7KCN3"/>
<dbReference type="KEGG" id="vde:111251969"/>
<reference evidence="2" key="1">
    <citation type="submission" date="2021-01" db="UniProtKB">
        <authorList>
            <consortium name="EnsemblMetazoa"/>
        </authorList>
    </citation>
    <scope>IDENTIFICATION</scope>
</reference>
<keyword evidence="3" id="KW-1185">Reference proteome</keyword>
<proteinExistence type="predicted"/>
<evidence type="ECO:0000313" key="2">
    <source>
        <dbReference type="EnsemblMetazoa" id="XP_022664912"/>
    </source>
</evidence>
<feature type="signal peptide" evidence="1">
    <location>
        <begin position="1"/>
        <end position="22"/>
    </location>
</feature>
<feature type="chain" id="PRO_5029642461" evidence="1">
    <location>
        <begin position="23"/>
        <end position="126"/>
    </location>
</feature>
<keyword evidence="1" id="KW-0732">Signal</keyword>
<dbReference type="Proteomes" id="UP000594260">
    <property type="component" value="Unplaced"/>
</dbReference>
<dbReference type="GeneID" id="111251969"/>